<dbReference type="OrthoDB" id="190848at2"/>
<accession>A0A1T4P0F0</accession>
<sequence length="274" mass="31927">MFKYYRIPNTDILEKIIGDTPTIKFASAFDLNDPYELKFNLHIDPFAEGQLESFLKVHPGKTTADFAEWQEQVKGKEGYVWFTEQEQRNEVSMAITMTSFTENNSNNLMWSHYTDNHEGICVEYHPEIFDALNSHKEFIAEGKITYIDDPPLVDIQEDFGSRLNKMVFHKQSEWKYEKEHRIVLYSKQNADFVSIQASLIKAVYIGSRAPEAIVNKTIELCLKNNLGCFFGITLGKSYTVQFKPYKKDTFYSRTFWKPRPKETSHIPQTIANTE</sequence>
<reference evidence="1 2" key="1">
    <citation type="submission" date="2017-02" db="EMBL/GenBank/DDBJ databases">
        <authorList>
            <person name="Peterson S.W."/>
        </authorList>
    </citation>
    <scope>NUCLEOTIDE SEQUENCE [LARGE SCALE GENOMIC DNA]</scope>
    <source>
        <strain evidence="1 2">DSM 22335</strain>
    </source>
</reference>
<keyword evidence="2" id="KW-1185">Reference proteome</keyword>
<dbReference type="Proteomes" id="UP000190888">
    <property type="component" value="Unassembled WGS sequence"/>
</dbReference>
<evidence type="ECO:0000313" key="2">
    <source>
        <dbReference type="Proteomes" id="UP000190888"/>
    </source>
</evidence>
<protein>
    <recommendedName>
        <fullName evidence="3">DUF2971 domain-containing protein</fullName>
    </recommendedName>
</protein>
<dbReference type="AlphaFoldDB" id="A0A1T4P0F0"/>
<gene>
    <name evidence="1" type="ORF">SAMN04488132_10587</name>
</gene>
<evidence type="ECO:0008006" key="3">
    <source>
        <dbReference type="Google" id="ProtNLM"/>
    </source>
</evidence>
<dbReference type="EMBL" id="FUWH01000005">
    <property type="protein sequence ID" value="SJZ85080.1"/>
    <property type="molecule type" value="Genomic_DNA"/>
</dbReference>
<dbReference type="STRING" id="413434.SAMN04488132_10587"/>
<evidence type="ECO:0000313" key="1">
    <source>
        <dbReference type="EMBL" id="SJZ85080.1"/>
    </source>
</evidence>
<organism evidence="1 2">
    <name type="scientific">Sediminibacterium ginsengisoli</name>
    <dbReference type="NCBI Taxonomy" id="413434"/>
    <lineage>
        <taxon>Bacteria</taxon>
        <taxon>Pseudomonadati</taxon>
        <taxon>Bacteroidota</taxon>
        <taxon>Chitinophagia</taxon>
        <taxon>Chitinophagales</taxon>
        <taxon>Chitinophagaceae</taxon>
        <taxon>Sediminibacterium</taxon>
    </lineage>
</organism>
<dbReference type="InterPro" id="IPR021352">
    <property type="entry name" value="DUF2971"/>
</dbReference>
<dbReference type="RefSeq" id="WP_078831418.1">
    <property type="nucleotide sequence ID" value="NZ_FUWH01000005.1"/>
</dbReference>
<name>A0A1T4P0F0_9BACT</name>
<dbReference type="Pfam" id="PF11185">
    <property type="entry name" value="DUF2971"/>
    <property type="match status" value="1"/>
</dbReference>
<proteinExistence type="predicted"/>